<organism evidence="7 8">
    <name type="scientific">Trapa natans</name>
    <name type="common">Water chestnut</name>
    <dbReference type="NCBI Taxonomy" id="22666"/>
    <lineage>
        <taxon>Eukaryota</taxon>
        <taxon>Viridiplantae</taxon>
        <taxon>Streptophyta</taxon>
        <taxon>Embryophyta</taxon>
        <taxon>Tracheophyta</taxon>
        <taxon>Spermatophyta</taxon>
        <taxon>Magnoliopsida</taxon>
        <taxon>eudicotyledons</taxon>
        <taxon>Gunneridae</taxon>
        <taxon>Pentapetalae</taxon>
        <taxon>rosids</taxon>
        <taxon>malvids</taxon>
        <taxon>Myrtales</taxon>
        <taxon>Lythraceae</taxon>
        <taxon>Trapa</taxon>
    </lineage>
</organism>
<name>A0AAN7KNZ2_TRANT</name>
<dbReference type="SUPFAM" id="SSF57850">
    <property type="entry name" value="RING/U-box"/>
    <property type="match status" value="1"/>
</dbReference>
<evidence type="ECO:0000256" key="1">
    <source>
        <dbReference type="ARBA" id="ARBA00000900"/>
    </source>
</evidence>
<evidence type="ECO:0000313" key="8">
    <source>
        <dbReference type="Proteomes" id="UP001346149"/>
    </source>
</evidence>
<keyword evidence="8" id="KW-1185">Reference proteome</keyword>
<dbReference type="EMBL" id="JAXQNO010000022">
    <property type="protein sequence ID" value="KAK4766900.1"/>
    <property type="molecule type" value="Genomic_DNA"/>
</dbReference>
<evidence type="ECO:0000256" key="3">
    <source>
        <dbReference type="ARBA" id="ARBA00022679"/>
    </source>
</evidence>
<keyword evidence="4 5" id="KW-0833">Ubl conjugation pathway</keyword>
<reference evidence="7 8" key="1">
    <citation type="journal article" date="2023" name="Hortic Res">
        <title>Pangenome of water caltrop reveals structural variations and asymmetric subgenome divergence after allopolyploidization.</title>
        <authorList>
            <person name="Zhang X."/>
            <person name="Chen Y."/>
            <person name="Wang L."/>
            <person name="Yuan Y."/>
            <person name="Fang M."/>
            <person name="Shi L."/>
            <person name="Lu R."/>
            <person name="Comes H.P."/>
            <person name="Ma Y."/>
            <person name="Chen Y."/>
            <person name="Huang G."/>
            <person name="Zhou Y."/>
            <person name="Zheng Z."/>
            <person name="Qiu Y."/>
        </authorList>
    </citation>
    <scope>NUCLEOTIDE SEQUENCE [LARGE SCALE GENOMIC DNA]</scope>
    <source>
        <strain evidence="7">F231</strain>
    </source>
</reference>
<dbReference type="Gene3D" id="1.25.10.10">
    <property type="entry name" value="Leucine-rich Repeat Variant"/>
    <property type="match status" value="1"/>
</dbReference>
<evidence type="ECO:0000256" key="4">
    <source>
        <dbReference type="ARBA" id="ARBA00022786"/>
    </source>
</evidence>
<evidence type="ECO:0000256" key="2">
    <source>
        <dbReference type="ARBA" id="ARBA00004906"/>
    </source>
</evidence>
<dbReference type="InterPro" id="IPR016024">
    <property type="entry name" value="ARM-type_fold"/>
</dbReference>
<dbReference type="PANTHER" id="PTHR22849">
    <property type="entry name" value="WDSAM1 PROTEIN"/>
    <property type="match status" value="1"/>
</dbReference>
<dbReference type="Gene3D" id="3.30.40.10">
    <property type="entry name" value="Zinc/RING finger domain, C3HC4 (zinc finger)"/>
    <property type="match status" value="1"/>
</dbReference>
<dbReference type="Proteomes" id="UP001346149">
    <property type="component" value="Unassembled WGS sequence"/>
</dbReference>
<dbReference type="SUPFAM" id="SSF48371">
    <property type="entry name" value="ARM repeat"/>
    <property type="match status" value="1"/>
</dbReference>
<dbReference type="AlphaFoldDB" id="A0AAN7KNZ2"/>
<dbReference type="GO" id="GO:0061630">
    <property type="term" value="F:ubiquitin protein ligase activity"/>
    <property type="evidence" value="ECO:0007669"/>
    <property type="project" value="UniProtKB-UniRule"/>
</dbReference>
<dbReference type="EC" id="2.3.2.27" evidence="5"/>
<dbReference type="Pfam" id="PF04564">
    <property type="entry name" value="U-box"/>
    <property type="match status" value="1"/>
</dbReference>
<sequence length="409" mass="44919">MDEVEVPSYFLCPITLEIMKDPVTIPTGITYDRESIERWLFSPSSSSASACPVTKQHVPVDCELTPNHTLRRLIQSWCVINASRGVQRIPTPKAPVSRSQVAKLIREAAKSPQSKLASLRRLKSIASHSNANKLCLESAGAVEFLASIIREPAVAPLTDEALILFYSLHISDAKLRNLAETDFAGSLMRAMQIGNDESRAYAVMLLNKMLEVSEPAKITGQVSTNQLFAELVQVLRDRISPRATKAALKLLVHLSPFSRTRIMVLEAGAVPVLIELLLEHSNSSSDDIKVCEMVMVVMDTLCQRAEGRAELLGHAAGIAVVSNMMLRVSHLATERAVRILLSVSNFSGTPRVLEDMLQVGVVAKLCLVLQVECNSKTKEKAAETLKVNARYWKKLPCLPSCFLASYPSC</sequence>
<comment type="caution">
    <text evidence="7">The sequence shown here is derived from an EMBL/GenBank/DDBJ whole genome shotgun (WGS) entry which is preliminary data.</text>
</comment>
<dbReference type="InterPro" id="IPR003613">
    <property type="entry name" value="Ubox_domain"/>
</dbReference>
<evidence type="ECO:0000259" key="6">
    <source>
        <dbReference type="PROSITE" id="PS51698"/>
    </source>
</evidence>
<dbReference type="PANTHER" id="PTHR22849:SF132">
    <property type="entry name" value="E3 UBIQUITIN-PROTEIN LIGASE PUB23"/>
    <property type="match status" value="1"/>
</dbReference>
<feature type="domain" description="U-box" evidence="6">
    <location>
        <begin position="5"/>
        <end position="84"/>
    </location>
</feature>
<dbReference type="CDD" id="cd16664">
    <property type="entry name" value="RING-Ubox_PUB"/>
    <property type="match status" value="1"/>
</dbReference>
<accession>A0AAN7KNZ2</accession>
<dbReference type="SMART" id="SM00504">
    <property type="entry name" value="Ubox"/>
    <property type="match status" value="1"/>
</dbReference>
<gene>
    <name evidence="7" type="ORF">SAY86_014651</name>
</gene>
<evidence type="ECO:0000313" key="7">
    <source>
        <dbReference type="EMBL" id="KAK4766900.1"/>
    </source>
</evidence>
<comment type="function">
    <text evidence="5">Functions as an E3 ubiquitin ligase.</text>
</comment>
<dbReference type="Pfam" id="PF25598">
    <property type="entry name" value="ARM_PUB"/>
    <property type="match status" value="1"/>
</dbReference>
<evidence type="ECO:0000256" key="5">
    <source>
        <dbReference type="RuleBase" id="RU369093"/>
    </source>
</evidence>
<keyword evidence="3 5" id="KW-0808">Transferase</keyword>
<dbReference type="InterPro" id="IPR013083">
    <property type="entry name" value="Znf_RING/FYVE/PHD"/>
</dbReference>
<comment type="pathway">
    <text evidence="2 5">Protein modification; protein ubiquitination.</text>
</comment>
<dbReference type="InterPro" id="IPR058678">
    <property type="entry name" value="ARM_PUB"/>
</dbReference>
<dbReference type="InterPro" id="IPR045185">
    <property type="entry name" value="PUB22/23/24-like"/>
</dbReference>
<comment type="catalytic activity">
    <reaction evidence="1 5">
        <text>S-ubiquitinyl-[E2 ubiquitin-conjugating enzyme]-L-cysteine + [acceptor protein]-L-lysine = [E2 ubiquitin-conjugating enzyme]-L-cysteine + N(6)-ubiquitinyl-[acceptor protein]-L-lysine.</text>
        <dbReference type="EC" id="2.3.2.27"/>
    </reaction>
</comment>
<protein>
    <recommendedName>
        <fullName evidence="5 6">U-box domain-containing protein</fullName>
        <ecNumber evidence="5">2.3.2.27</ecNumber>
    </recommendedName>
    <alternativeName>
        <fullName evidence="5">RING-type E3 ubiquitin transferase PUB</fullName>
    </alternativeName>
</protein>
<proteinExistence type="predicted"/>
<dbReference type="GO" id="GO:0016567">
    <property type="term" value="P:protein ubiquitination"/>
    <property type="evidence" value="ECO:0007669"/>
    <property type="project" value="UniProtKB-UniRule"/>
</dbReference>
<dbReference type="InterPro" id="IPR011989">
    <property type="entry name" value="ARM-like"/>
</dbReference>
<dbReference type="InterPro" id="IPR045210">
    <property type="entry name" value="RING-Ubox_PUB"/>
</dbReference>
<dbReference type="PROSITE" id="PS51698">
    <property type="entry name" value="U_BOX"/>
    <property type="match status" value="1"/>
</dbReference>